<evidence type="ECO:0000256" key="3">
    <source>
        <dbReference type="ARBA" id="ARBA00022763"/>
    </source>
</evidence>
<dbReference type="EMBL" id="JABXWD010000047">
    <property type="protein sequence ID" value="MBV6340790.1"/>
    <property type="molecule type" value="Genomic_DNA"/>
</dbReference>
<evidence type="ECO:0000256" key="1">
    <source>
        <dbReference type="ARBA" id="ARBA00003618"/>
    </source>
</evidence>
<evidence type="ECO:0000256" key="6">
    <source>
        <dbReference type="PIRNR" id="PIRNR003128"/>
    </source>
</evidence>
<proteinExistence type="inferred from homology"/>
<organism evidence="8 9">
    <name type="scientific">Candidatus Magnetobacterium casense</name>
    <dbReference type="NCBI Taxonomy" id="1455061"/>
    <lineage>
        <taxon>Bacteria</taxon>
        <taxon>Pseudomonadati</taxon>
        <taxon>Nitrospirota</taxon>
        <taxon>Thermodesulfovibrionia</taxon>
        <taxon>Thermodesulfovibrionales</taxon>
        <taxon>Candidatus Magnetobacteriaceae</taxon>
        <taxon>Candidatus Magnetobacterium</taxon>
    </lineage>
</organism>
<reference evidence="8 9" key="1">
    <citation type="journal article" date="2020" name="J Geophys Res Biogeosci">
        <title>Magnetotaxis as an Adaptation to Enable Bacterial Shuttling of Microbial Sulfur and Sulfur Cycling Across Aquatic Oxic#Anoxic Interfaces.</title>
        <authorList>
            <person name="Li J."/>
            <person name="Liu P."/>
            <person name="Wang J."/>
            <person name="Roberts A.P."/>
            <person name="Pan Y."/>
        </authorList>
    </citation>
    <scope>NUCLEOTIDE SEQUENCE [LARGE SCALE GENOMIC DNA]</scope>
    <source>
        <strain evidence="8 9">MYR-1_YQ</strain>
    </source>
</reference>
<name>A0ABS6RVY2_9BACT</name>
<keyword evidence="5 6" id="KW-0234">DNA repair</keyword>
<evidence type="ECO:0000313" key="9">
    <source>
        <dbReference type="Proteomes" id="UP001196980"/>
    </source>
</evidence>
<gene>
    <name evidence="8" type="primary">recN</name>
    <name evidence="8" type="ORF">HWQ67_04255</name>
</gene>
<comment type="caution">
    <text evidence="8">The sequence shown here is derived from an EMBL/GenBank/DDBJ whole genome shotgun (WGS) entry which is preliminary data.</text>
</comment>
<evidence type="ECO:0000259" key="7">
    <source>
        <dbReference type="Pfam" id="PF02463"/>
    </source>
</evidence>
<feature type="domain" description="RecF/RecN/SMC N-terminal" evidence="7">
    <location>
        <begin position="2"/>
        <end position="507"/>
    </location>
</feature>
<keyword evidence="2" id="KW-0547">Nucleotide-binding</keyword>
<accession>A0ABS6RVY2</accession>
<dbReference type="CDD" id="cd03241">
    <property type="entry name" value="ABC_RecN"/>
    <property type="match status" value="2"/>
</dbReference>
<evidence type="ECO:0000256" key="5">
    <source>
        <dbReference type="ARBA" id="ARBA00023204"/>
    </source>
</evidence>
<keyword evidence="9" id="KW-1185">Reference proteome</keyword>
<dbReference type="PANTHER" id="PTHR11059:SF0">
    <property type="entry name" value="DNA REPAIR PROTEIN RECN"/>
    <property type="match status" value="1"/>
</dbReference>
<dbReference type="InterPro" id="IPR003395">
    <property type="entry name" value="RecF/RecN/SMC_N"/>
</dbReference>
<evidence type="ECO:0000313" key="8">
    <source>
        <dbReference type="EMBL" id="MBV6340790.1"/>
    </source>
</evidence>
<dbReference type="PANTHER" id="PTHR11059">
    <property type="entry name" value="DNA REPAIR PROTEIN RECN"/>
    <property type="match status" value="1"/>
</dbReference>
<dbReference type="InterPro" id="IPR004604">
    <property type="entry name" value="DNA_recomb/repair_RecN"/>
</dbReference>
<dbReference type="Proteomes" id="UP001196980">
    <property type="component" value="Unassembled WGS sequence"/>
</dbReference>
<keyword evidence="4" id="KW-0067">ATP-binding</keyword>
<evidence type="ECO:0000256" key="4">
    <source>
        <dbReference type="ARBA" id="ARBA00022840"/>
    </source>
</evidence>
<comment type="similarity">
    <text evidence="6">Belongs to the RecN family.</text>
</comment>
<keyword evidence="3 6" id="KW-0227">DNA damage</keyword>
<dbReference type="NCBIfam" id="TIGR00634">
    <property type="entry name" value="recN"/>
    <property type="match status" value="1"/>
</dbReference>
<evidence type="ECO:0000256" key="2">
    <source>
        <dbReference type="ARBA" id="ARBA00022741"/>
    </source>
</evidence>
<sequence length="560" mass="62730">MLTGLFIKNFAIIRSARIELGRGLSVLTGETGSGKSIIVDALGLILGQRGQVSFIKAGTKETTVEATFDVDDNPVTQRLSITLESGLILRRHLSTAGKNRVYVNENSVSIQTLAEVGSYLVDVHSQHEHQSLLLRERQLAVVDSFGKVGDDVKRYAETLKRYNELVEARANLNTNIKERNQRIDLLRFQIKEIEAADIRENEKNTLTRELGMLSNLHVIKELSEDSYMLANSKEDSIVDQVQRLCEYLTQLTRYDESTDEMLKMATEVQSYVSELSLILRRYKDNIDYTPERLEEVEERIDLIKKLEKKYGEGADTINKYRDDAQHELEGLLAVDEKLDALDAEIVGLKVSLNDQAIAISAIRAETIVRLQEDINASLRELSFPRAAFEIRQTVNRAPDESLRFMGNGVDLVEFMFCANPGEPLRPLNKVASGGELSRLMLALKACLADVDDIPVLVFDEVDAGIGGETAETVGEKLKALSRKHQVLCITHLPQIACRADRHIRVSKKVIGDGADAKVEIKVEKLSEDERQKELARMLSGGVTDISLKHARQLLQKHKGK</sequence>
<comment type="function">
    <text evidence="1 6">May be involved in recombinational repair of damaged DNA.</text>
</comment>
<dbReference type="RefSeq" id="WP_218251406.1">
    <property type="nucleotide sequence ID" value="NZ_JABXWD010000047.1"/>
</dbReference>
<protein>
    <recommendedName>
        <fullName evidence="6">DNA repair protein RecN</fullName>
    </recommendedName>
    <alternativeName>
        <fullName evidence="6">Recombination protein N</fullName>
    </alternativeName>
</protein>
<dbReference type="PIRSF" id="PIRSF003128">
    <property type="entry name" value="RecN"/>
    <property type="match status" value="1"/>
</dbReference>
<dbReference type="Pfam" id="PF02463">
    <property type="entry name" value="SMC_N"/>
    <property type="match status" value="1"/>
</dbReference>